<protein>
    <submittedName>
        <fullName evidence="2">DUF1834 family protein</fullName>
    </submittedName>
</protein>
<dbReference type="Pfam" id="PF08873">
    <property type="entry name" value="Phage_Mu_Gp37"/>
    <property type="match status" value="1"/>
</dbReference>
<dbReference type="InterPro" id="IPR014972">
    <property type="entry name" value="Phage_Mu_Gp37"/>
</dbReference>
<dbReference type="EMBL" id="CP065713">
    <property type="protein sequence ID" value="QPT08585.1"/>
    <property type="molecule type" value="Genomic_DNA"/>
</dbReference>
<organism evidence="2 3">
    <name type="scientific">Sphingomonas paucimobilis</name>
    <name type="common">Pseudomonas paucimobilis</name>
    <dbReference type="NCBI Taxonomy" id="13689"/>
    <lineage>
        <taxon>Bacteria</taxon>
        <taxon>Pseudomonadati</taxon>
        <taxon>Pseudomonadota</taxon>
        <taxon>Alphaproteobacteria</taxon>
        <taxon>Sphingomonadales</taxon>
        <taxon>Sphingomonadaceae</taxon>
        <taxon>Sphingomonas</taxon>
    </lineage>
</organism>
<dbReference type="AlphaFoldDB" id="A0A7T3A9H3"/>
<accession>A0A7T3A9H3</accession>
<sequence>MIAMVEKAMLARLAYATERGAIPYKWLTLETYPEDWDQYFKNKGTLRTPAAWVVFGGFDKIEDSNDGPIGTASFGLVVADTNLRDEEATRHGRALANGATTEPGSYRLMLDSAGLLAGQDLGLDMSELSLVEVAQVRSASQEALRRTSLWALRFTTRFTVPFVEIDADAADFTAFHANWDIRPFGNVDADPAKPGVQLPADATADATDHVRFP</sequence>
<name>A0A7T3A9H3_SPHPI</name>
<gene>
    <name evidence="2" type="ORF">I6G38_18010</name>
</gene>
<evidence type="ECO:0000313" key="3">
    <source>
        <dbReference type="Proteomes" id="UP000594836"/>
    </source>
</evidence>
<dbReference type="Proteomes" id="UP000594836">
    <property type="component" value="Chromosome"/>
</dbReference>
<reference evidence="2 3" key="1">
    <citation type="submission" date="2020-12" db="EMBL/GenBank/DDBJ databases">
        <title>FDA dAtabase for Regulatory Grade micrObial Sequences (FDA-ARGOS): Supporting development and validation of Infectious Disease Dx tests.</title>
        <authorList>
            <person name="Sproer C."/>
            <person name="Gronow S."/>
            <person name="Severitt S."/>
            <person name="Schroder I."/>
            <person name="Tallon L."/>
            <person name="Sadzewicz L."/>
            <person name="Zhao X."/>
            <person name="Boylan J."/>
            <person name="Ott S."/>
            <person name="Bowen H."/>
            <person name="Vavikolanu K."/>
            <person name="Mehta A."/>
            <person name="Aluvathingal J."/>
            <person name="Nadendla S."/>
            <person name="Lowell S."/>
            <person name="Myers T."/>
            <person name="Yan Y."/>
            <person name="Sichtig H."/>
        </authorList>
    </citation>
    <scope>NUCLEOTIDE SEQUENCE [LARGE SCALE GENOMIC DNA]</scope>
    <source>
        <strain evidence="2 3">FDAARGOS_881</strain>
    </source>
</reference>
<evidence type="ECO:0000313" key="2">
    <source>
        <dbReference type="EMBL" id="QPT08585.1"/>
    </source>
</evidence>
<evidence type="ECO:0000256" key="1">
    <source>
        <dbReference type="SAM" id="MobiDB-lite"/>
    </source>
</evidence>
<dbReference type="RefSeq" id="WP_197939122.1">
    <property type="nucleotide sequence ID" value="NZ_CP065713.1"/>
</dbReference>
<feature type="region of interest" description="Disordered" evidence="1">
    <location>
        <begin position="192"/>
        <end position="213"/>
    </location>
</feature>
<proteinExistence type="predicted"/>